<dbReference type="Proteomes" id="UP000005755">
    <property type="component" value="Unassembled WGS sequence"/>
</dbReference>
<protein>
    <submittedName>
        <fullName evidence="2">Uncharacterized protein</fullName>
    </submittedName>
</protein>
<evidence type="ECO:0000256" key="1">
    <source>
        <dbReference type="SAM" id="Phobius"/>
    </source>
</evidence>
<proteinExistence type="predicted"/>
<keyword evidence="1" id="KW-1133">Transmembrane helix</keyword>
<feature type="transmembrane region" description="Helical" evidence="1">
    <location>
        <begin position="12"/>
        <end position="33"/>
    </location>
</feature>
<keyword evidence="3" id="KW-1185">Reference proteome</keyword>
<organism evidence="2 3">
    <name type="scientific">Helicobacter cinaedi CCUG 18818 = ATCC BAA-847</name>
    <dbReference type="NCBI Taxonomy" id="537971"/>
    <lineage>
        <taxon>Bacteria</taxon>
        <taxon>Pseudomonadati</taxon>
        <taxon>Campylobacterota</taxon>
        <taxon>Epsilonproteobacteria</taxon>
        <taxon>Campylobacterales</taxon>
        <taxon>Helicobacteraceae</taxon>
        <taxon>Helicobacter</taxon>
    </lineage>
</organism>
<sequence>MAYLRERLPFGIKKGGCCMVEVIILLLLLILLTKSLKDFKQAKLFLNKRILVKPR</sequence>
<evidence type="ECO:0000313" key="3">
    <source>
        <dbReference type="Proteomes" id="UP000005755"/>
    </source>
</evidence>
<name>A0ABN0B8D2_9HELI</name>
<accession>A0ABN0B8D2</accession>
<evidence type="ECO:0000313" key="2">
    <source>
        <dbReference type="EMBL" id="EFR45706.1"/>
    </source>
</evidence>
<dbReference type="EMBL" id="DS990391">
    <property type="protein sequence ID" value="EFR45706.1"/>
    <property type="molecule type" value="Genomic_DNA"/>
</dbReference>
<keyword evidence="1" id="KW-0812">Transmembrane</keyword>
<reference evidence="3" key="1">
    <citation type="journal article" date="2014" name="Genome Announc.">
        <title>Draft genome sequences of six enterohepatic helicobacter species isolated from humans and one from rhesus macaques.</title>
        <authorList>
            <person name="Shen Z."/>
            <person name="Sheh A."/>
            <person name="Young S.K."/>
            <person name="Abouelliel A."/>
            <person name="Ward D.V."/>
            <person name="Earl A.M."/>
            <person name="Fox J.G."/>
        </authorList>
    </citation>
    <scope>NUCLEOTIDE SEQUENCE [LARGE SCALE GENOMIC DNA]</scope>
    <source>
        <strain evidence="3">CCUG 18818</strain>
    </source>
</reference>
<gene>
    <name evidence="2" type="ORF">HCCG_00252</name>
</gene>
<keyword evidence="1" id="KW-0472">Membrane</keyword>